<evidence type="ECO:0000313" key="1">
    <source>
        <dbReference type="EMBL" id="SFD84833.1"/>
    </source>
</evidence>
<name>A0A1I1VUQ9_9RHOB</name>
<dbReference type="AlphaFoldDB" id="A0A1I1VUQ9"/>
<dbReference type="EMBL" id="FOMS01000003">
    <property type="protein sequence ID" value="SFD84833.1"/>
    <property type="molecule type" value="Genomic_DNA"/>
</dbReference>
<dbReference type="RefSeq" id="WP_188129624.1">
    <property type="nucleotide sequence ID" value="NZ_FOMS01000003.1"/>
</dbReference>
<protein>
    <submittedName>
        <fullName evidence="1">Uncharacterized protein</fullName>
    </submittedName>
</protein>
<proteinExistence type="predicted"/>
<keyword evidence="2" id="KW-1185">Reference proteome</keyword>
<dbReference type="Proteomes" id="UP000325289">
    <property type="component" value="Unassembled WGS sequence"/>
</dbReference>
<organism evidence="1 2">
    <name type="scientific">Roseivivax sediminis</name>
    <dbReference type="NCBI Taxonomy" id="936889"/>
    <lineage>
        <taxon>Bacteria</taxon>
        <taxon>Pseudomonadati</taxon>
        <taxon>Pseudomonadota</taxon>
        <taxon>Alphaproteobacteria</taxon>
        <taxon>Rhodobacterales</taxon>
        <taxon>Roseobacteraceae</taxon>
        <taxon>Roseivivax</taxon>
    </lineage>
</organism>
<evidence type="ECO:0000313" key="2">
    <source>
        <dbReference type="Proteomes" id="UP000325289"/>
    </source>
</evidence>
<reference evidence="1 2" key="1">
    <citation type="submission" date="2016-10" db="EMBL/GenBank/DDBJ databases">
        <authorList>
            <person name="Varghese N."/>
            <person name="Submissions S."/>
        </authorList>
    </citation>
    <scope>NUCLEOTIDE SEQUENCE [LARGE SCALE GENOMIC DNA]</scope>
    <source>
        <strain evidence="2">YIM D21,KCTC 23444,ACCC 10710</strain>
    </source>
</reference>
<accession>A0A1I1VUQ9</accession>
<sequence>MELLIAIPIVLLAVGGLALGLAFGRGPIRGSCGGAACEAGGACAGCPRQHDTEGDSAP</sequence>
<gene>
    <name evidence="1" type="ORF">SAMN04515678_103329</name>
</gene>